<proteinExistence type="predicted"/>
<dbReference type="Proteomes" id="UP000054783">
    <property type="component" value="Unassembled WGS sequence"/>
</dbReference>
<evidence type="ECO:0000313" key="2">
    <source>
        <dbReference type="Proteomes" id="UP000054783"/>
    </source>
</evidence>
<comment type="caution">
    <text evidence="1">The sequence shown here is derived from an EMBL/GenBank/DDBJ whole genome shotgun (WGS) entry which is preliminary data.</text>
</comment>
<protein>
    <submittedName>
        <fullName evidence="1">Uncharacterized protein</fullName>
    </submittedName>
</protein>
<reference evidence="1 2" key="1">
    <citation type="submission" date="2015-01" db="EMBL/GenBank/DDBJ databases">
        <title>Evolution of Trichinella species and genotypes.</title>
        <authorList>
            <person name="Korhonen P.K."/>
            <person name="Edoardo P."/>
            <person name="Giuseppe L.R."/>
            <person name="Gasser R.B."/>
        </authorList>
    </citation>
    <scope>NUCLEOTIDE SEQUENCE [LARGE SCALE GENOMIC DNA]</scope>
    <source>
        <strain evidence="1">ISS2496</strain>
    </source>
</reference>
<dbReference type="AlphaFoldDB" id="A0A0V0ZXA0"/>
<accession>A0A0V0ZXA0</accession>
<gene>
    <name evidence="1" type="ORF">T12_13744</name>
</gene>
<sequence>MHALNPQDENSNVDTKLLRITITCLHLCLKELKGKFCRLVGATVARLTPDQKIIFHLNGKMDGTSATATTTSVLF</sequence>
<keyword evidence="2" id="KW-1185">Reference proteome</keyword>
<dbReference type="EMBL" id="JYDQ01000063">
    <property type="protein sequence ID" value="KRY17350.1"/>
    <property type="molecule type" value="Genomic_DNA"/>
</dbReference>
<name>A0A0V0ZXA0_9BILA</name>
<evidence type="ECO:0000313" key="1">
    <source>
        <dbReference type="EMBL" id="KRY17350.1"/>
    </source>
</evidence>
<organism evidence="1 2">
    <name type="scientific">Trichinella patagoniensis</name>
    <dbReference type="NCBI Taxonomy" id="990121"/>
    <lineage>
        <taxon>Eukaryota</taxon>
        <taxon>Metazoa</taxon>
        <taxon>Ecdysozoa</taxon>
        <taxon>Nematoda</taxon>
        <taxon>Enoplea</taxon>
        <taxon>Dorylaimia</taxon>
        <taxon>Trichinellida</taxon>
        <taxon>Trichinellidae</taxon>
        <taxon>Trichinella</taxon>
    </lineage>
</organism>